<reference evidence="12" key="1">
    <citation type="submission" date="2017-02" db="UniProtKB">
        <authorList>
            <consortium name="WormBaseParasite"/>
        </authorList>
    </citation>
    <scope>IDENTIFICATION</scope>
</reference>
<dbReference type="InterPro" id="IPR036361">
    <property type="entry name" value="SAP_dom_sf"/>
</dbReference>
<evidence type="ECO:0000256" key="4">
    <source>
        <dbReference type="ARBA" id="ARBA00022525"/>
    </source>
</evidence>
<dbReference type="STRING" id="131310.A0A0N4ZF80"/>
<dbReference type="InterPro" id="IPR045332">
    <property type="entry name" value="ARMET_N"/>
</dbReference>
<dbReference type="Gene3D" id="1.10.720.30">
    <property type="entry name" value="SAP domain"/>
    <property type="match status" value="1"/>
</dbReference>
<dbReference type="Proteomes" id="UP000038045">
    <property type="component" value="Unplaced"/>
</dbReference>
<keyword evidence="5 8" id="KW-0732">Signal</keyword>
<keyword evidence="4" id="KW-0964">Secreted</keyword>
<dbReference type="InterPro" id="IPR045333">
    <property type="entry name" value="ARMET-like"/>
</dbReference>
<comment type="subcellular location">
    <subcellularLocation>
        <location evidence="1">Secreted</location>
    </subcellularLocation>
</comment>
<evidence type="ECO:0000256" key="1">
    <source>
        <dbReference type="ARBA" id="ARBA00004613"/>
    </source>
</evidence>
<feature type="domain" description="ARMET C-terminal" evidence="9">
    <location>
        <begin position="121"/>
        <end position="163"/>
    </location>
</feature>
<protein>
    <recommendedName>
        <fullName evidence="3">Mesencephalic astrocyte-derived neurotrophic factor homolog</fullName>
    </recommendedName>
    <alternativeName>
        <fullName evidence="7">MANF/CDNF-like protein</fullName>
    </alternativeName>
</protein>
<accession>A0A0N4ZF80</accession>
<evidence type="ECO:0000256" key="3">
    <source>
        <dbReference type="ARBA" id="ARBA00014267"/>
    </source>
</evidence>
<comment type="similarity">
    <text evidence="2">Belongs to the ARMET family.</text>
</comment>
<evidence type="ECO:0000313" key="12">
    <source>
        <dbReference type="WBParaSite" id="PTRK_0000641100.1"/>
    </source>
</evidence>
<dbReference type="FunFam" id="1.10.720.30:FF:000003">
    <property type="entry name" value="Mesencephalic astrocyte-derived neurotrophic factor"/>
    <property type="match status" value="1"/>
</dbReference>
<keyword evidence="6" id="KW-1015">Disulfide bond</keyword>
<dbReference type="GO" id="GO:0005615">
    <property type="term" value="C:extracellular space"/>
    <property type="evidence" value="ECO:0007669"/>
    <property type="project" value="TreeGrafter"/>
</dbReference>
<evidence type="ECO:0000259" key="9">
    <source>
        <dbReference type="Pfam" id="PF10208"/>
    </source>
</evidence>
<dbReference type="InterPro" id="IPR019345">
    <property type="entry name" value="ARMET_C"/>
</dbReference>
<dbReference type="Pfam" id="PF10208">
    <property type="entry name" value="ARMET_C"/>
    <property type="match status" value="1"/>
</dbReference>
<feature type="domain" description="ARMET N-terminal" evidence="10">
    <location>
        <begin position="22"/>
        <end position="117"/>
    </location>
</feature>
<dbReference type="Pfam" id="PF20145">
    <property type="entry name" value="ARMET_N"/>
    <property type="match status" value="1"/>
</dbReference>
<evidence type="ECO:0000256" key="7">
    <source>
        <dbReference type="ARBA" id="ARBA00032923"/>
    </source>
</evidence>
<feature type="signal peptide" evidence="8">
    <location>
        <begin position="1"/>
        <end position="20"/>
    </location>
</feature>
<dbReference type="PANTHER" id="PTHR12990">
    <property type="entry name" value="ARMET-LIKE PROTEIN"/>
    <property type="match status" value="1"/>
</dbReference>
<dbReference type="GO" id="GO:0005783">
    <property type="term" value="C:endoplasmic reticulum"/>
    <property type="evidence" value="ECO:0007669"/>
    <property type="project" value="TreeGrafter"/>
</dbReference>
<name>A0A0N4ZF80_PARTI</name>
<dbReference type="SUPFAM" id="SSF68906">
    <property type="entry name" value="SAP domain"/>
    <property type="match status" value="1"/>
</dbReference>
<dbReference type="PANTHER" id="PTHR12990:SF5">
    <property type="entry name" value="MESENCEPHALIC ASTROCYTE-DERIVED NEUROTROPHIC FACTOR HOMOLOG"/>
    <property type="match status" value="1"/>
</dbReference>
<organism evidence="11 12">
    <name type="scientific">Parastrongyloides trichosuri</name>
    <name type="common">Possum-specific nematode worm</name>
    <dbReference type="NCBI Taxonomy" id="131310"/>
    <lineage>
        <taxon>Eukaryota</taxon>
        <taxon>Metazoa</taxon>
        <taxon>Ecdysozoa</taxon>
        <taxon>Nematoda</taxon>
        <taxon>Chromadorea</taxon>
        <taxon>Rhabditida</taxon>
        <taxon>Tylenchina</taxon>
        <taxon>Panagrolaimomorpha</taxon>
        <taxon>Strongyloidoidea</taxon>
        <taxon>Strongyloididae</taxon>
        <taxon>Parastrongyloides</taxon>
    </lineage>
</organism>
<sequence>MKFFLYVTFAVVAFLHLVSSQECEICTKVLTDAMAKVPKEHLTKSDKISEVIRQHCSGTFDKEHKLCNFIGALPDSPTSMMNDVSKPLAYSMPPEKVCLKLKPKDAQICELKMDKPIDWATINLNKMRVKELKKILEKWGEQCKGCTEKSEYVRRIEELKPKFVKSEL</sequence>
<feature type="chain" id="PRO_5005891619" description="Mesencephalic astrocyte-derived neurotrophic factor homolog" evidence="8">
    <location>
        <begin position="21"/>
        <end position="168"/>
    </location>
</feature>
<evidence type="ECO:0000256" key="5">
    <source>
        <dbReference type="ARBA" id="ARBA00022729"/>
    </source>
</evidence>
<keyword evidence="11" id="KW-1185">Reference proteome</keyword>
<dbReference type="GO" id="GO:0071542">
    <property type="term" value="P:dopaminergic neuron differentiation"/>
    <property type="evidence" value="ECO:0007669"/>
    <property type="project" value="TreeGrafter"/>
</dbReference>
<dbReference type="AlphaFoldDB" id="A0A0N4ZF80"/>
<evidence type="ECO:0000256" key="2">
    <source>
        <dbReference type="ARBA" id="ARBA00005617"/>
    </source>
</evidence>
<dbReference type="WBParaSite" id="PTRK_0000641100.1">
    <property type="protein sequence ID" value="PTRK_0000641100.1"/>
    <property type="gene ID" value="PTRK_0000641100"/>
</dbReference>
<evidence type="ECO:0000313" key="11">
    <source>
        <dbReference type="Proteomes" id="UP000038045"/>
    </source>
</evidence>
<proteinExistence type="inferred from homology"/>
<evidence type="ECO:0000259" key="10">
    <source>
        <dbReference type="Pfam" id="PF20145"/>
    </source>
</evidence>
<evidence type="ECO:0000256" key="8">
    <source>
        <dbReference type="SAM" id="SignalP"/>
    </source>
</evidence>
<evidence type="ECO:0000256" key="6">
    <source>
        <dbReference type="ARBA" id="ARBA00023157"/>
    </source>
</evidence>
<dbReference type="GO" id="GO:0031175">
    <property type="term" value="P:neuron projection development"/>
    <property type="evidence" value="ECO:0007669"/>
    <property type="project" value="TreeGrafter"/>
</dbReference>
<dbReference type="Gene3D" id="1.10.225.10">
    <property type="entry name" value="Saposin-like"/>
    <property type="match status" value="1"/>
</dbReference>